<dbReference type="InterPro" id="IPR014917">
    <property type="entry name" value="DUF1800"/>
</dbReference>
<accession>A0A010RDZ6</accession>
<sequence length="511" mass="56384">MHVPHAVLRPLCLSACLLLFPSLALAGTPAALNPSDIAWLRRDGFDLDAASLARLRSMGRGGLLQAQLADRINTPLPPAINALLHSYPVLSTPPESLLLAFRSQQEQLKAMPEGDAKNAAKKDAQQHVNELAEQAREAVLLHAVYGPNQLKEQLVGFWLNHFSVFQGKARIRVLTADYAEHAIRPHALGKFKDLVMATLKSPAMLEYLDNVQNARGKVNENYARELMELHTLGVGSGYTQQDVQQLALILTGAGLMPLDGRTQKFAPRLQALVVREGLFEFNPRRHDFSDKVLLGQLIRGSGFDEIRQAVELITRQKACAHFISQQLAEYFVADRPSPALVERMAKTFQDSDGDIAQVMRTLFESRELLQSAGTKFKDPMQFVVSAVRLAYDGKPLANARPMINWLNQLGQPVFGRVTPDGWPLASSGWSSSGQMSKRFEIARAIGRGDNRLFTPQGSNLPGPGFPMITTPLFYEAISPHLSAATLDALNKAVSPQEWNTFLLASPDFNNR</sequence>
<reference evidence="2 3" key="1">
    <citation type="journal article" date="2011" name="J. Bacteriol.">
        <title>Draft genome sequence of the polycyclic aromatic hydrocarbon-degrading, genetically engineered bioluminescent bioreporter Pseudomonas fluorescens HK44.</title>
        <authorList>
            <person name="Chauhan A."/>
            <person name="Layton A.C."/>
            <person name="Williams D.E."/>
            <person name="Smartt A.E."/>
            <person name="Ripp S."/>
            <person name="Karpinets T.V."/>
            <person name="Brown S.D."/>
            <person name="Sayler G.S."/>
        </authorList>
    </citation>
    <scope>NUCLEOTIDE SEQUENCE [LARGE SCALE GENOMIC DNA]</scope>
    <source>
        <strain evidence="2 3">HK44</strain>
    </source>
</reference>
<evidence type="ECO:0000313" key="3">
    <source>
        <dbReference type="Proteomes" id="UP000022611"/>
    </source>
</evidence>
<dbReference type="OrthoDB" id="9772295at2"/>
<evidence type="ECO:0000256" key="1">
    <source>
        <dbReference type="SAM" id="SignalP"/>
    </source>
</evidence>
<organism evidence="2 3">
    <name type="scientific">Pseudomonas fluorescens HK44</name>
    <dbReference type="NCBI Taxonomy" id="1042209"/>
    <lineage>
        <taxon>Bacteria</taxon>
        <taxon>Pseudomonadati</taxon>
        <taxon>Pseudomonadota</taxon>
        <taxon>Gammaproteobacteria</taxon>
        <taxon>Pseudomonadales</taxon>
        <taxon>Pseudomonadaceae</taxon>
        <taxon>Pseudomonas</taxon>
    </lineage>
</organism>
<dbReference type="RefSeq" id="WP_019692251.1">
    <property type="nucleotide sequence ID" value="NZ_AFOY02000028.1"/>
</dbReference>
<gene>
    <name evidence="2" type="ORF">HK44_019725</name>
</gene>
<evidence type="ECO:0000313" key="2">
    <source>
        <dbReference type="EMBL" id="EXF91111.1"/>
    </source>
</evidence>
<name>A0A010RDZ6_PSEFL</name>
<feature type="signal peptide" evidence="1">
    <location>
        <begin position="1"/>
        <end position="26"/>
    </location>
</feature>
<dbReference type="HOGENOM" id="CLU_026001_0_1_6"/>
<feature type="chain" id="PRO_5001456944" evidence="1">
    <location>
        <begin position="27"/>
        <end position="511"/>
    </location>
</feature>
<proteinExistence type="predicted"/>
<dbReference type="Pfam" id="PF08811">
    <property type="entry name" value="DUF1800"/>
    <property type="match status" value="1"/>
</dbReference>
<dbReference type="AlphaFoldDB" id="A0A010RDZ6"/>
<comment type="caution">
    <text evidence="2">The sequence shown here is derived from an EMBL/GenBank/DDBJ whole genome shotgun (WGS) entry which is preliminary data.</text>
</comment>
<protein>
    <submittedName>
        <fullName evidence="2">Uncharacterized protein</fullName>
    </submittedName>
</protein>
<keyword evidence="1" id="KW-0732">Signal</keyword>
<dbReference type="PATRIC" id="fig|1042209.11.peg.6117"/>
<dbReference type="Proteomes" id="UP000022611">
    <property type="component" value="Unassembled WGS sequence"/>
</dbReference>
<dbReference type="eggNOG" id="COG5267">
    <property type="taxonomic scope" value="Bacteria"/>
</dbReference>
<dbReference type="EMBL" id="AFOY02000028">
    <property type="protein sequence ID" value="EXF91111.1"/>
    <property type="molecule type" value="Genomic_DNA"/>
</dbReference>